<protein>
    <submittedName>
        <fullName evidence="6">Manganese efflux pump</fullName>
    </submittedName>
</protein>
<feature type="transmembrane region" description="Helical" evidence="5">
    <location>
        <begin position="36"/>
        <end position="56"/>
    </location>
</feature>
<proteinExistence type="predicted"/>
<evidence type="ECO:0000313" key="7">
    <source>
        <dbReference type="Proteomes" id="UP000823660"/>
    </source>
</evidence>
<dbReference type="AlphaFoldDB" id="A0A9D9NBT7"/>
<gene>
    <name evidence="6" type="ORF">IAB99_09715</name>
</gene>
<feature type="transmembrane region" description="Helical" evidence="5">
    <location>
        <begin position="68"/>
        <end position="89"/>
    </location>
</feature>
<organism evidence="6 7">
    <name type="scientific">Candidatus Cryptobacteroides faecipullorum</name>
    <dbReference type="NCBI Taxonomy" id="2840764"/>
    <lineage>
        <taxon>Bacteria</taxon>
        <taxon>Pseudomonadati</taxon>
        <taxon>Bacteroidota</taxon>
        <taxon>Bacteroidia</taxon>
        <taxon>Bacteroidales</taxon>
        <taxon>Candidatus Cryptobacteroides</taxon>
    </lineage>
</organism>
<dbReference type="PANTHER" id="PTHR35529:SF1">
    <property type="entry name" value="MANGANESE EFFLUX PUMP MNTP-RELATED"/>
    <property type="match status" value="1"/>
</dbReference>
<feature type="transmembrane region" description="Helical" evidence="5">
    <location>
        <begin position="101"/>
        <end position="124"/>
    </location>
</feature>
<dbReference type="EMBL" id="JADIMH010000066">
    <property type="protein sequence ID" value="MBO8468017.1"/>
    <property type="molecule type" value="Genomic_DNA"/>
</dbReference>
<reference evidence="6" key="1">
    <citation type="submission" date="2020-10" db="EMBL/GenBank/DDBJ databases">
        <authorList>
            <person name="Gilroy R."/>
        </authorList>
    </citation>
    <scope>NUCLEOTIDE SEQUENCE</scope>
    <source>
        <strain evidence="6">B1-15692</strain>
    </source>
</reference>
<reference evidence="6" key="2">
    <citation type="journal article" date="2021" name="PeerJ">
        <title>Extensive microbial diversity within the chicken gut microbiome revealed by metagenomics and culture.</title>
        <authorList>
            <person name="Gilroy R."/>
            <person name="Ravi A."/>
            <person name="Getino M."/>
            <person name="Pursley I."/>
            <person name="Horton D.L."/>
            <person name="Alikhan N.F."/>
            <person name="Baker D."/>
            <person name="Gharbi K."/>
            <person name="Hall N."/>
            <person name="Watson M."/>
            <person name="Adriaenssens E.M."/>
            <person name="Foster-Nyarko E."/>
            <person name="Jarju S."/>
            <person name="Secka A."/>
            <person name="Antonio M."/>
            <person name="Oren A."/>
            <person name="Chaudhuri R.R."/>
            <person name="La Ragione R."/>
            <person name="Hildebrand F."/>
            <person name="Pallen M.J."/>
        </authorList>
    </citation>
    <scope>NUCLEOTIDE SEQUENCE</scope>
    <source>
        <strain evidence="6">B1-15692</strain>
    </source>
</reference>
<evidence type="ECO:0000256" key="1">
    <source>
        <dbReference type="ARBA" id="ARBA00022475"/>
    </source>
</evidence>
<feature type="transmembrane region" description="Helical" evidence="5">
    <location>
        <begin position="136"/>
        <end position="158"/>
    </location>
</feature>
<keyword evidence="2 5" id="KW-0812">Transmembrane</keyword>
<sequence length="186" mass="18648">MDIIEIFLMSLSLSVDTIVVSMSGSVTLGKIRPPKVFSVALVFGLVQAGLLFGGWLAGASVASLVHKAAHVIGFLILLYIGGTMAWSGIRPSGEDDVNLCGLRHLFLAAVATSIDAFAVGVSLAMSGVAGPDIRALTASVGTVTVLAAAAGVSCGSLAGRKFGRPAKTAGGIVLIAIGVKLLCGAI</sequence>
<dbReference type="PANTHER" id="PTHR35529">
    <property type="entry name" value="MANGANESE EFFLUX PUMP MNTP-RELATED"/>
    <property type="match status" value="1"/>
</dbReference>
<evidence type="ECO:0000256" key="4">
    <source>
        <dbReference type="ARBA" id="ARBA00023136"/>
    </source>
</evidence>
<comment type="caution">
    <text evidence="6">The sequence shown here is derived from an EMBL/GenBank/DDBJ whole genome shotgun (WGS) entry which is preliminary data.</text>
</comment>
<evidence type="ECO:0000313" key="6">
    <source>
        <dbReference type="EMBL" id="MBO8468017.1"/>
    </source>
</evidence>
<dbReference type="InterPro" id="IPR003810">
    <property type="entry name" value="Mntp/YtaF"/>
</dbReference>
<dbReference type="Proteomes" id="UP000823660">
    <property type="component" value="Unassembled WGS sequence"/>
</dbReference>
<accession>A0A9D9NBT7</accession>
<evidence type="ECO:0000256" key="2">
    <source>
        <dbReference type="ARBA" id="ARBA00022692"/>
    </source>
</evidence>
<dbReference type="Pfam" id="PF02659">
    <property type="entry name" value="Mntp"/>
    <property type="match status" value="1"/>
</dbReference>
<keyword evidence="4 5" id="KW-0472">Membrane</keyword>
<name>A0A9D9NBT7_9BACT</name>
<evidence type="ECO:0000256" key="5">
    <source>
        <dbReference type="SAM" id="Phobius"/>
    </source>
</evidence>
<keyword evidence="1" id="KW-1003">Cell membrane</keyword>
<keyword evidence="3 5" id="KW-1133">Transmembrane helix</keyword>
<evidence type="ECO:0000256" key="3">
    <source>
        <dbReference type="ARBA" id="ARBA00022989"/>
    </source>
</evidence>